<name>A0A931LU62_FIMGI</name>
<organism evidence="2 3">
    <name type="scientific">Fimbriimonas ginsengisoli</name>
    <dbReference type="NCBI Taxonomy" id="1005039"/>
    <lineage>
        <taxon>Bacteria</taxon>
        <taxon>Bacillati</taxon>
        <taxon>Armatimonadota</taxon>
        <taxon>Fimbriimonadia</taxon>
        <taxon>Fimbriimonadales</taxon>
        <taxon>Fimbriimonadaceae</taxon>
        <taxon>Fimbriimonas</taxon>
    </lineage>
</organism>
<dbReference type="SUPFAM" id="SSF88713">
    <property type="entry name" value="Glycoside hydrolase/deacetylase"/>
    <property type="match status" value="1"/>
</dbReference>
<dbReference type="PROSITE" id="PS51677">
    <property type="entry name" value="NODB"/>
    <property type="match status" value="1"/>
</dbReference>
<dbReference type="InterPro" id="IPR050248">
    <property type="entry name" value="Polysacc_deacetylase_ArnD"/>
</dbReference>
<dbReference type="GO" id="GO:0005975">
    <property type="term" value="P:carbohydrate metabolic process"/>
    <property type="evidence" value="ECO:0007669"/>
    <property type="project" value="InterPro"/>
</dbReference>
<sequence>MPDSDGSPWQEGKRWALSLTYDGAWPEHLSEVWPLLRDVGLKATFFVSPTRLLDDPRAWQALAAEGHEIGSHSLFGASDGGTLFNWTLPMVQADLRMTQRLLKGLVGVEPESFALPGWSTASGEGDYLPVVQEHFRFVRTDRREVITAAKFDPKALASNPLEEADAPAALQVARLCGGWQILRIGRLGGQPGRCDSFEHERLVRDWAKMHDLWIAPVREVGSRLLACRHGLSAEGASVAGDP</sequence>
<dbReference type="AlphaFoldDB" id="A0A931LU62"/>
<gene>
    <name evidence="2" type="ORF">HYR64_03905</name>
</gene>
<feature type="domain" description="NodB homology" evidence="1">
    <location>
        <begin position="15"/>
        <end position="242"/>
    </location>
</feature>
<accession>A0A931LU62</accession>
<evidence type="ECO:0000313" key="2">
    <source>
        <dbReference type="EMBL" id="MBI1756234.1"/>
    </source>
</evidence>
<evidence type="ECO:0000313" key="3">
    <source>
        <dbReference type="Proteomes" id="UP000727962"/>
    </source>
</evidence>
<comment type="caution">
    <text evidence="2">The sequence shown here is derived from an EMBL/GenBank/DDBJ whole genome shotgun (WGS) entry which is preliminary data.</text>
</comment>
<evidence type="ECO:0000259" key="1">
    <source>
        <dbReference type="PROSITE" id="PS51677"/>
    </source>
</evidence>
<reference evidence="2" key="1">
    <citation type="submission" date="2020-07" db="EMBL/GenBank/DDBJ databases">
        <title>Huge and variable diversity of episymbiotic CPR bacteria and DPANN archaea in groundwater ecosystems.</title>
        <authorList>
            <person name="He C.Y."/>
            <person name="Keren R."/>
            <person name="Whittaker M."/>
            <person name="Farag I.F."/>
            <person name="Doudna J."/>
            <person name="Cate J.H.D."/>
            <person name="Banfield J.F."/>
        </authorList>
    </citation>
    <scope>NUCLEOTIDE SEQUENCE</scope>
    <source>
        <strain evidence="2">NC_groundwater_17_Pr7_B-0.1um_64_12</strain>
    </source>
</reference>
<dbReference type="Gene3D" id="3.20.20.370">
    <property type="entry name" value="Glycoside hydrolase/deacetylase"/>
    <property type="match status" value="1"/>
</dbReference>
<dbReference type="EMBL" id="JACOSL010000026">
    <property type="protein sequence ID" value="MBI1756234.1"/>
    <property type="molecule type" value="Genomic_DNA"/>
</dbReference>
<dbReference type="InterPro" id="IPR011330">
    <property type="entry name" value="Glyco_hydro/deAcase_b/a-brl"/>
</dbReference>
<dbReference type="PANTHER" id="PTHR10587">
    <property type="entry name" value="GLYCOSYL TRANSFERASE-RELATED"/>
    <property type="match status" value="1"/>
</dbReference>
<dbReference type="Pfam" id="PF01522">
    <property type="entry name" value="Polysacc_deac_1"/>
    <property type="match status" value="1"/>
</dbReference>
<protein>
    <submittedName>
        <fullName evidence="2">Polysaccharide deacetylase family protein</fullName>
    </submittedName>
</protein>
<proteinExistence type="predicted"/>
<dbReference type="InterPro" id="IPR002509">
    <property type="entry name" value="NODB_dom"/>
</dbReference>
<dbReference type="Proteomes" id="UP000727962">
    <property type="component" value="Unassembled WGS sequence"/>
</dbReference>
<dbReference type="GO" id="GO:0016810">
    <property type="term" value="F:hydrolase activity, acting on carbon-nitrogen (but not peptide) bonds"/>
    <property type="evidence" value="ECO:0007669"/>
    <property type="project" value="InterPro"/>
</dbReference>